<dbReference type="Proteomes" id="UP001627154">
    <property type="component" value="Unassembled WGS sequence"/>
</dbReference>
<proteinExistence type="predicted"/>
<keyword evidence="2" id="KW-1185">Reference proteome</keyword>
<evidence type="ECO:0000313" key="2">
    <source>
        <dbReference type="Proteomes" id="UP001627154"/>
    </source>
</evidence>
<sequence>MKIELACPDVKTDVNLSVPDKANDWSHRSDQYEDVKISDDFASHSSIQIETEEIVKKRFLSDTQKTIDKNTGCKLNVQNKKSYSLHITTFPCDMVEKRLRKRQL</sequence>
<protein>
    <recommendedName>
        <fullName evidence="3">Vitellogenin</fullName>
    </recommendedName>
</protein>
<accession>A0ABD2XJQ9</accession>
<reference evidence="1 2" key="1">
    <citation type="journal article" date="2024" name="bioRxiv">
        <title>A reference genome for Trichogramma kaykai: A tiny desert-dwelling parasitoid wasp with competing sex-ratio distorters.</title>
        <authorList>
            <person name="Culotta J."/>
            <person name="Lindsey A.R."/>
        </authorList>
    </citation>
    <scope>NUCLEOTIDE SEQUENCE [LARGE SCALE GENOMIC DNA]</scope>
    <source>
        <strain evidence="1 2">KSX58</strain>
    </source>
</reference>
<dbReference type="AlphaFoldDB" id="A0ABD2XJQ9"/>
<evidence type="ECO:0000313" key="1">
    <source>
        <dbReference type="EMBL" id="KAL3405414.1"/>
    </source>
</evidence>
<evidence type="ECO:0008006" key="3">
    <source>
        <dbReference type="Google" id="ProtNLM"/>
    </source>
</evidence>
<gene>
    <name evidence="1" type="ORF">TKK_002425</name>
</gene>
<comment type="caution">
    <text evidence="1">The sequence shown here is derived from an EMBL/GenBank/DDBJ whole genome shotgun (WGS) entry which is preliminary data.</text>
</comment>
<organism evidence="1 2">
    <name type="scientific">Trichogramma kaykai</name>
    <dbReference type="NCBI Taxonomy" id="54128"/>
    <lineage>
        <taxon>Eukaryota</taxon>
        <taxon>Metazoa</taxon>
        <taxon>Ecdysozoa</taxon>
        <taxon>Arthropoda</taxon>
        <taxon>Hexapoda</taxon>
        <taxon>Insecta</taxon>
        <taxon>Pterygota</taxon>
        <taxon>Neoptera</taxon>
        <taxon>Endopterygota</taxon>
        <taxon>Hymenoptera</taxon>
        <taxon>Apocrita</taxon>
        <taxon>Proctotrupomorpha</taxon>
        <taxon>Chalcidoidea</taxon>
        <taxon>Trichogrammatidae</taxon>
        <taxon>Trichogramma</taxon>
    </lineage>
</organism>
<dbReference type="EMBL" id="JBJJXI010000021">
    <property type="protein sequence ID" value="KAL3405414.1"/>
    <property type="molecule type" value="Genomic_DNA"/>
</dbReference>
<name>A0ABD2XJQ9_9HYME</name>